<feature type="domain" description="Apple" evidence="2">
    <location>
        <begin position="185"/>
        <end position="259"/>
    </location>
</feature>
<evidence type="ECO:0000313" key="4">
    <source>
        <dbReference type="Proteomes" id="UP000265631"/>
    </source>
</evidence>
<dbReference type="Proteomes" id="UP000265631">
    <property type="component" value="Unassembled WGS sequence"/>
</dbReference>
<dbReference type="EMBL" id="PXXK01000028">
    <property type="protein sequence ID" value="RFN54286.1"/>
    <property type="molecule type" value="Genomic_DNA"/>
</dbReference>
<evidence type="ECO:0000256" key="1">
    <source>
        <dbReference type="SAM" id="SignalP"/>
    </source>
</evidence>
<sequence length="267" mass="28375">MVRVKIIAAALAACLVEGANASACKPRSSLSTENQILSTVSSAASSIATETSAIVDTSSTAETSTFAITTTSQSLEPSSTTSEASTTTTAAAPVNNVCGQHGTCSPGSSGCRSRSAGGTLYLGECQDMCRADPNCKSILYNNKEGNCFLNTNIAQDSGFYTISSTMFEWWDNACDIEKREPDPICGAHGDCNQSKCNTRAQSGFHTAETCQQLCASDPNCGSFVYFPRFEGCYTLEKSLFKSGFYEKPTSEGLWFDRACQVQDPAKV</sequence>
<name>A0A395N2D5_9HYPO</name>
<feature type="domain" description="Apple" evidence="2">
    <location>
        <begin position="98"/>
        <end position="174"/>
    </location>
</feature>
<keyword evidence="1" id="KW-0732">Signal</keyword>
<comment type="caution">
    <text evidence="3">The sequence shown here is derived from an EMBL/GenBank/DDBJ whole genome shotgun (WGS) entry which is preliminary data.</text>
</comment>
<organism evidence="3 4">
    <name type="scientific">Fusarium flagelliforme</name>
    <dbReference type="NCBI Taxonomy" id="2675880"/>
    <lineage>
        <taxon>Eukaryota</taxon>
        <taxon>Fungi</taxon>
        <taxon>Dikarya</taxon>
        <taxon>Ascomycota</taxon>
        <taxon>Pezizomycotina</taxon>
        <taxon>Sordariomycetes</taxon>
        <taxon>Hypocreomycetidae</taxon>
        <taxon>Hypocreales</taxon>
        <taxon>Nectriaceae</taxon>
        <taxon>Fusarium</taxon>
        <taxon>Fusarium incarnatum-equiseti species complex</taxon>
    </lineage>
</organism>
<keyword evidence="4" id="KW-1185">Reference proteome</keyword>
<evidence type="ECO:0000313" key="3">
    <source>
        <dbReference type="EMBL" id="RFN54286.1"/>
    </source>
</evidence>
<reference evidence="3 4" key="1">
    <citation type="journal article" date="2018" name="PLoS Pathog.">
        <title>Evolution of structural diversity of trichothecenes, a family of toxins produced by plant pathogenic and entomopathogenic fungi.</title>
        <authorList>
            <person name="Proctor R.H."/>
            <person name="McCormick S.P."/>
            <person name="Kim H.S."/>
            <person name="Cardoza R.E."/>
            <person name="Stanley A.M."/>
            <person name="Lindo L."/>
            <person name="Kelly A."/>
            <person name="Brown D.W."/>
            <person name="Lee T."/>
            <person name="Vaughan M.M."/>
            <person name="Alexander N.J."/>
            <person name="Busman M."/>
            <person name="Gutierrez S."/>
        </authorList>
    </citation>
    <scope>NUCLEOTIDE SEQUENCE [LARGE SCALE GENOMIC DNA]</scope>
    <source>
        <strain evidence="3 4">NRRL 13405</strain>
    </source>
</reference>
<dbReference type="InterPro" id="IPR003609">
    <property type="entry name" value="Pan_app"/>
</dbReference>
<accession>A0A395N2D5</accession>
<protein>
    <recommendedName>
        <fullName evidence="2">Apple domain-containing protein</fullName>
    </recommendedName>
</protein>
<dbReference type="AlphaFoldDB" id="A0A395N2D5"/>
<evidence type="ECO:0000259" key="2">
    <source>
        <dbReference type="PROSITE" id="PS50948"/>
    </source>
</evidence>
<dbReference type="SUPFAM" id="SSF57414">
    <property type="entry name" value="Hairpin loop containing domain-like"/>
    <property type="match status" value="2"/>
</dbReference>
<dbReference type="Pfam" id="PF00024">
    <property type="entry name" value="PAN_1"/>
    <property type="match status" value="2"/>
</dbReference>
<proteinExistence type="predicted"/>
<gene>
    <name evidence="3" type="ORF">FIE12Z_1412</name>
</gene>
<dbReference type="Gene3D" id="3.50.4.10">
    <property type="entry name" value="Hepatocyte Growth Factor"/>
    <property type="match status" value="1"/>
</dbReference>
<feature type="signal peptide" evidence="1">
    <location>
        <begin position="1"/>
        <end position="21"/>
    </location>
</feature>
<dbReference type="PROSITE" id="PS50948">
    <property type="entry name" value="PAN"/>
    <property type="match status" value="2"/>
</dbReference>
<feature type="chain" id="PRO_5017284576" description="Apple domain-containing protein" evidence="1">
    <location>
        <begin position="22"/>
        <end position="267"/>
    </location>
</feature>